<dbReference type="Gene3D" id="3.10.620.30">
    <property type="match status" value="1"/>
</dbReference>
<accession>R4X8F2</accession>
<evidence type="ECO:0000313" key="7">
    <source>
        <dbReference type="Proteomes" id="UP000013776"/>
    </source>
</evidence>
<keyword evidence="2" id="KW-0479">Metal-binding</keyword>
<protein>
    <submittedName>
        <fullName evidence="6">Peptide-N(4)-(N-acetyl-beta-glucosaminyl)asparagine amidase</fullName>
    </submittedName>
</protein>
<evidence type="ECO:0000256" key="2">
    <source>
        <dbReference type="ARBA" id="ARBA00022723"/>
    </source>
</evidence>
<reference evidence="6 7" key="1">
    <citation type="journal article" date="2013" name="MBio">
        <title>Genome sequencing of the plant pathogen Taphrina deformans, the causal agent of peach leaf curl.</title>
        <authorList>
            <person name="Cisse O.H."/>
            <person name="Almeida J.M.G.C.F."/>
            <person name="Fonseca A."/>
            <person name="Kumar A.A."/>
            <person name="Salojaervi J."/>
            <person name="Overmyer K."/>
            <person name="Hauser P.M."/>
            <person name="Pagni M."/>
        </authorList>
    </citation>
    <scope>NUCLEOTIDE SEQUENCE [LARGE SCALE GENOMIC DNA]</scope>
    <source>
        <strain evidence="7">PYCC 5710 / ATCC 11124 / CBS 356.35 / IMI 108563 / JCM 9778 / NBRC 8474</strain>
    </source>
</reference>
<feature type="domain" description="Transglutaminase-like" evidence="5">
    <location>
        <begin position="172"/>
        <end position="227"/>
    </location>
</feature>
<dbReference type="VEuPathDB" id="FungiDB:TAPDE_001744"/>
<dbReference type="EMBL" id="CAHR02000061">
    <property type="protein sequence ID" value="CCG81868.1"/>
    <property type="molecule type" value="Genomic_DNA"/>
</dbReference>
<dbReference type="SMART" id="SM00460">
    <property type="entry name" value="TGc"/>
    <property type="match status" value="1"/>
</dbReference>
<dbReference type="Pfam" id="PF01841">
    <property type="entry name" value="Transglut_core"/>
    <property type="match status" value="1"/>
</dbReference>
<sequence>MDQETIRSLTTRFQSMMATRNRTRAADSAITSSSPDAPQAASFRRHPSYNELILLSHHVDRYDEPGLLDRALDAMDLAKLYEEADHSQESDQSLGYQDHLIKALLKWFKEEFFQWINAPSCSSCGSETEGLGSCAPDSSEQQNGAGRVELYRCKTNQTHVERFPRYDSPGKLLTWRKGRCGEFANCFTLLCIALGSRARWVYNYEDHVWTEVYSTKLQRWVHCDACENAWDSPLIYAVGWGKKMSHCVAFSSSGAQDVSRRYIREASQRLASKVPGEVMDTAIRDINQRLRSLVTQEERSLYIKEDTAELAELEGLMHRPTATVNTSETHARESGSTSWKEERGENGPTK</sequence>
<evidence type="ECO:0000256" key="3">
    <source>
        <dbReference type="ARBA" id="ARBA00022833"/>
    </source>
</evidence>
<feature type="region of interest" description="Disordered" evidence="4">
    <location>
        <begin position="316"/>
        <end position="350"/>
    </location>
</feature>
<organism evidence="6 7">
    <name type="scientific">Taphrina deformans (strain PYCC 5710 / ATCC 11124 / CBS 356.35 / IMI 108563 / JCM 9778 / NBRC 8474)</name>
    <name type="common">Peach leaf curl fungus</name>
    <name type="synonym">Lalaria deformans</name>
    <dbReference type="NCBI Taxonomy" id="1097556"/>
    <lineage>
        <taxon>Eukaryota</taxon>
        <taxon>Fungi</taxon>
        <taxon>Dikarya</taxon>
        <taxon>Ascomycota</taxon>
        <taxon>Taphrinomycotina</taxon>
        <taxon>Taphrinomycetes</taxon>
        <taxon>Taphrinales</taxon>
        <taxon>Taphrinaceae</taxon>
        <taxon>Taphrina</taxon>
    </lineage>
</organism>
<dbReference type="SUPFAM" id="SSF54001">
    <property type="entry name" value="Cysteine proteinases"/>
    <property type="match status" value="1"/>
</dbReference>
<dbReference type="AlphaFoldDB" id="R4X8F2"/>
<comment type="caution">
    <text evidence="6">The sequence shown here is derived from an EMBL/GenBank/DDBJ whole genome shotgun (WGS) entry which is preliminary data.</text>
</comment>
<evidence type="ECO:0000259" key="5">
    <source>
        <dbReference type="SMART" id="SM00460"/>
    </source>
</evidence>
<keyword evidence="7" id="KW-1185">Reference proteome</keyword>
<feature type="region of interest" description="Disordered" evidence="4">
    <location>
        <begin position="23"/>
        <end position="43"/>
    </location>
</feature>
<dbReference type="Gene3D" id="2.20.25.10">
    <property type="match status" value="1"/>
</dbReference>
<dbReference type="InterPro" id="IPR002931">
    <property type="entry name" value="Transglutaminase-like"/>
</dbReference>
<evidence type="ECO:0000313" key="6">
    <source>
        <dbReference type="EMBL" id="CCG81868.1"/>
    </source>
</evidence>
<dbReference type="GO" id="GO:0006516">
    <property type="term" value="P:glycoprotein catabolic process"/>
    <property type="evidence" value="ECO:0007669"/>
    <property type="project" value="TreeGrafter"/>
</dbReference>
<evidence type="ECO:0000256" key="1">
    <source>
        <dbReference type="ARBA" id="ARBA00009390"/>
    </source>
</evidence>
<dbReference type="Proteomes" id="UP000013776">
    <property type="component" value="Unassembled WGS sequence"/>
</dbReference>
<dbReference type="PANTHER" id="PTHR12143:SF19">
    <property type="entry name" value="PEPTIDE-N(4)-(N-ACETYL-BETA-GLUCOSAMINYL)ASPARAGINE AMIDASE"/>
    <property type="match status" value="1"/>
</dbReference>
<dbReference type="OrthoDB" id="409136at2759"/>
<dbReference type="InterPro" id="IPR050883">
    <property type="entry name" value="PNGase"/>
</dbReference>
<dbReference type="InterPro" id="IPR038765">
    <property type="entry name" value="Papain-like_cys_pep_sf"/>
</dbReference>
<dbReference type="GO" id="GO:0046872">
    <property type="term" value="F:metal ion binding"/>
    <property type="evidence" value="ECO:0007669"/>
    <property type="project" value="UniProtKB-KW"/>
</dbReference>
<feature type="compositionally biased region" description="Basic and acidic residues" evidence="4">
    <location>
        <begin position="329"/>
        <end position="350"/>
    </location>
</feature>
<dbReference type="GO" id="GO:0005634">
    <property type="term" value="C:nucleus"/>
    <property type="evidence" value="ECO:0007669"/>
    <property type="project" value="TreeGrafter"/>
</dbReference>
<gene>
    <name evidence="6" type="ORF">TAPDE_001744</name>
</gene>
<dbReference type="GO" id="GO:0000224">
    <property type="term" value="F:peptide-N4-(N-acetyl-beta-glucosaminyl)asparagine amidase activity"/>
    <property type="evidence" value="ECO:0007669"/>
    <property type="project" value="TreeGrafter"/>
</dbReference>
<dbReference type="eggNOG" id="KOG0909">
    <property type="taxonomic scope" value="Eukaryota"/>
</dbReference>
<dbReference type="PANTHER" id="PTHR12143">
    <property type="entry name" value="PEPTIDE N-GLYCANASE PNGASE -RELATED"/>
    <property type="match status" value="1"/>
</dbReference>
<comment type="similarity">
    <text evidence="1">Belongs to the transglutaminase-like superfamily. PNGase family.</text>
</comment>
<keyword evidence="3" id="KW-0862">Zinc</keyword>
<dbReference type="GO" id="GO:0005829">
    <property type="term" value="C:cytosol"/>
    <property type="evidence" value="ECO:0007669"/>
    <property type="project" value="TreeGrafter"/>
</dbReference>
<evidence type="ECO:0000256" key="4">
    <source>
        <dbReference type="SAM" id="MobiDB-lite"/>
    </source>
</evidence>
<dbReference type="STRING" id="1097556.R4X8F2"/>
<proteinExistence type="inferred from homology"/>
<name>R4X8F2_TAPDE</name>